<evidence type="ECO:0000313" key="6">
    <source>
        <dbReference type="Proteomes" id="UP000823821"/>
    </source>
</evidence>
<evidence type="ECO:0000259" key="4">
    <source>
        <dbReference type="PROSITE" id="PS50987"/>
    </source>
</evidence>
<dbReference type="GO" id="GO:0003677">
    <property type="term" value="F:DNA binding"/>
    <property type="evidence" value="ECO:0007669"/>
    <property type="project" value="UniProtKB-KW"/>
</dbReference>
<dbReference type="Gene3D" id="1.10.10.10">
    <property type="entry name" value="Winged helix-like DNA-binding domain superfamily/Winged helix DNA-binding domain"/>
    <property type="match status" value="1"/>
</dbReference>
<proteinExistence type="predicted"/>
<name>A0A9D2HLQ7_9BACT</name>
<dbReference type="AlphaFoldDB" id="A0A9D2HLQ7"/>
<evidence type="ECO:0000256" key="2">
    <source>
        <dbReference type="ARBA" id="ARBA00023125"/>
    </source>
</evidence>
<protein>
    <submittedName>
        <fullName evidence="5">Helix-turn-helix domain-containing protein</fullName>
    </submittedName>
</protein>
<dbReference type="EMBL" id="DWZD01000001">
    <property type="protein sequence ID" value="HJA77948.1"/>
    <property type="molecule type" value="Genomic_DNA"/>
</dbReference>
<reference evidence="5" key="2">
    <citation type="submission" date="2021-04" db="EMBL/GenBank/DDBJ databases">
        <authorList>
            <person name="Gilroy R."/>
        </authorList>
    </citation>
    <scope>NUCLEOTIDE SEQUENCE</scope>
    <source>
        <strain evidence="5">5032</strain>
    </source>
</reference>
<keyword evidence="3" id="KW-0804">Transcription</keyword>
<keyword evidence="1" id="KW-0805">Transcription regulation</keyword>
<accession>A0A9D2HLQ7</accession>
<dbReference type="InterPro" id="IPR036388">
    <property type="entry name" value="WH-like_DNA-bd_sf"/>
</dbReference>
<keyword evidence="2" id="KW-0238">DNA-binding</keyword>
<dbReference type="InterPro" id="IPR036390">
    <property type="entry name" value="WH_DNA-bd_sf"/>
</dbReference>
<dbReference type="SMART" id="SM00418">
    <property type="entry name" value="HTH_ARSR"/>
    <property type="match status" value="1"/>
</dbReference>
<dbReference type="Pfam" id="PF12840">
    <property type="entry name" value="HTH_20"/>
    <property type="match status" value="1"/>
</dbReference>
<dbReference type="PROSITE" id="PS50987">
    <property type="entry name" value="HTH_ARSR_2"/>
    <property type="match status" value="1"/>
</dbReference>
<dbReference type="InterPro" id="IPR051011">
    <property type="entry name" value="Metal_resp_trans_reg"/>
</dbReference>
<reference evidence="5" key="1">
    <citation type="journal article" date="2021" name="PeerJ">
        <title>Extensive microbial diversity within the chicken gut microbiome revealed by metagenomics and culture.</title>
        <authorList>
            <person name="Gilroy R."/>
            <person name="Ravi A."/>
            <person name="Getino M."/>
            <person name="Pursley I."/>
            <person name="Horton D.L."/>
            <person name="Alikhan N.F."/>
            <person name="Baker D."/>
            <person name="Gharbi K."/>
            <person name="Hall N."/>
            <person name="Watson M."/>
            <person name="Adriaenssens E.M."/>
            <person name="Foster-Nyarko E."/>
            <person name="Jarju S."/>
            <person name="Secka A."/>
            <person name="Antonio M."/>
            <person name="Oren A."/>
            <person name="Chaudhuri R.R."/>
            <person name="La Ragione R."/>
            <person name="Hildebrand F."/>
            <person name="Pallen M.J."/>
        </authorList>
    </citation>
    <scope>NUCLEOTIDE SEQUENCE</scope>
    <source>
        <strain evidence="5">5032</strain>
    </source>
</reference>
<comment type="caution">
    <text evidence="5">The sequence shown here is derived from an EMBL/GenBank/DDBJ whole genome shotgun (WGS) entry which is preliminary data.</text>
</comment>
<gene>
    <name evidence="5" type="ORF">H9784_00015</name>
</gene>
<dbReference type="GO" id="GO:0003700">
    <property type="term" value="F:DNA-binding transcription factor activity"/>
    <property type="evidence" value="ECO:0007669"/>
    <property type="project" value="InterPro"/>
</dbReference>
<dbReference type="InterPro" id="IPR001845">
    <property type="entry name" value="HTH_ArsR_DNA-bd_dom"/>
</dbReference>
<sequence length="113" mass="12627">MNDQYLVALPDDWERVAHVFSALGDATRQKILLLFEPGEQISLSTLVAVIGLSRTAVSHHVNVLVRAGLLIPKRQGKEVSYRRDLPFTIDMLDRVREYALSELAAEEGAQRNG</sequence>
<dbReference type="PRINTS" id="PR00778">
    <property type="entry name" value="HTHARSR"/>
</dbReference>
<dbReference type="CDD" id="cd00090">
    <property type="entry name" value="HTH_ARSR"/>
    <property type="match status" value="1"/>
</dbReference>
<dbReference type="PANTHER" id="PTHR43132:SF2">
    <property type="entry name" value="ARSENICAL RESISTANCE OPERON REPRESSOR ARSR-RELATED"/>
    <property type="match status" value="1"/>
</dbReference>
<organism evidence="5 6">
    <name type="scientific">Candidatus Desulfovibrio intestinavium</name>
    <dbReference type="NCBI Taxonomy" id="2838534"/>
    <lineage>
        <taxon>Bacteria</taxon>
        <taxon>Pseudomonadati</taxon>
        <taxon>Thermodesulfobacteriota</taxon>
        <taxon>Desulfovibrionia</taxon>
        <taxon>Desulfovibrionales</taxon>
        <taxon>Desulfovibrionaceae</taxon>
        <taxon>Desulfovibrio</taxon>
    </lineage>
</organism>
<evidence type="ECO:0000256" key="1">
    <source>
        <dbReference type="ARBA" id="ARBA00023015"/>
    </source>
</evidence>
<evidence type="ECO:0000256" key="3">
    <source>
        <dbReference type="ARBA" id="ARBA00023163"/>
    </source>
</evidence>
<dbReference type="SUPFAM" id="SSF46785">
    <property type="entry name" value="Winged helix' DNA-binding domain"/>
    <property type="match status" value="1"/>
</dbReference>
<dbReference type="InterPro" id="IPR011991">
    <property type="entry name" value="ArsR-like_HTH"/>
</dbReference>
<feature type="domain" description="HTH arsR-type" evidence="4">
    <location>
        <begin position="8"/>
        <end position="103"/>
    </location>
</feature>
<dbReference type="Proteomes" id="UP000823821">
    <property type="component" value="Unassembled WGS sequence"/>
</dbReference>
<evidence type="ECO:0000313" key="5">
    <source>
        <dbReference type="EMBL" id="HJA77948.1"/>
    </source>
</evidence>
<dbReference type="PANTHER" id="PTHR43132">
    <property type="entry name" value="ARSENICAL RESISTANCE OPERON REPRESSOR ARSR-RELATED"/>
    <property type="match status" value="1"/>
</dbReference>